<evidence type="ECO:0000313" key="2">
    <source>
        <dbReference type="EMBL" id="VDD86791.1"/>
    </source>
</evidence>
<organism evidence="4">
    <name type="scientific">Enterobius vermicularis</name>
    <name type="common">Human pinworm</name>
    <dbReference type="NCBI Taxonomy" id="51028"/>
    <lineage>
        <taxon>Eukaryota</taxon>
        <taxon>Metazoa</taxon>
        <taxon>Ecdysozoa</taxon>
        <taxon>Nematoda</taxon>
        <taxon>Chromadorea</taxon>
        <taxon>Rhabditida</taxon>
        <taxon>Spirurina</taxon>
        <taxon>Oxyuridomorpha</taxon>
        <taxon>Oxyuroidea</taxon>
        <taxon>Oxyuridae</taxon>
        <taxon>Enterobius</taxon>
    </lineage>
</organism>
<keyword evidence="3" id="KW-1185">Reference proteome</keyword>
<evidence type="ECO:0000256" key="1">
    <source>
        <dbReference type="SAM" id="Phobius"/>
    </source>
</evidence>
<dbReference type="EMBL" id="UXUI01007290">
    <property type="protein sequence ID" value="VDD86791.1"/>
    <property type="molecule type" value="Genomic_DNA"/>
</dbReference>
<reference evidence="4" key="1">
    <citation type="submission" date="2017-02" db="UniProtKB">
        <authorList>
            <consortium name="WormBaseParasite"/>
        </authorList>
    </citation>
    <scope>IDENTIFICATION</scope>
</reference>
<keyword evidence="1" id="KW-0812">Transmembrane</keyword>
<dbReference type="AlphaFoldDB" id="A0A0N4UXG7"/>
<proteinExistence type="predicted"/>
<name>A0A0N4UXG7_ENTVE</name>
<protein>
    <submittedName>
        <fullName evidence="4">Disintegrin domain-containing protein</fullName>
    </submittedName>
</protein>
<accession>A0A0N4UXG7</accession>
<feature type="transmembrane region" description="Helical" evidence="1">
    <location>
        <begin position="188"/>
        <end position="207"/>
    </location>
</feature>
<dbReference type="WBParaSite" id="EVEC_0000222601-mRNA-1">
    <property type="protein sequence ID" value="EVEC_0000222601-mRNA-1"/>
    <property type="gene ID" value="EVEC_0000222601"/>
</dbReference>
<dbReference type="Proteomes" id="UP000274131">
    <property type="component" value="Unassembled WGS sequence"/>
</dbReference>
<reference evidence="2 3" key="2">
    <citation type="submission" date="2018-10" db="EMBL/GenBank/DDBJ databases">
        <authorList>
            <consortium name="Pathogen Informatics"/>
        </authorList>
    </citation>
    <scope>NUCLEOTIDE SEQUENCE [LARGE SCALE GENOMIC DNA]</scope>
</reference>
<sequence length="210" mass="23756">MLECKCDSEDDNNCYLCCGNSYSKCLPAHEYNILKSNGERWESDACARCRRRGDEMEGLQCDDNDPTRLCMQGKCSNSVCRTKQEGNFCDRNEKKICVDDVCENPCARFASHLRVCECPEIDPDTLFASDDRCELCCQDHTMRPAARQCQNAFRKYKIVSKDNNPILRVGLSCAGGKKCNRYGICACASLRPSLFLTTIIIFLLAVLTHR</sequence>
<evidence type="ECO:0000313" key="4">
    <source>
        <dbReference type="WBParaSite" id="EVEC_0000222601-mRNA-1"/>
    </source>
</evidence>
<keyword evidence="1" id="KW-0472">Membrane</keyword>
<dbReference type="OrthoDB" id="5912366at2759"/>
<keyword evidence="1" id="KW-1133">Transmembrane helix</keyword>
<evidence type="ECO:0000313" key="3">
    <source>
        <dbReference type="Proteomes" id="UP000274131"/>
    </source>
</evidence>
<gene>
    <name evidence="2" type="ORF">EVEC_LOCUS1934</name>
</gene>